<name>A0ACC3T798_LIPKO</name>
<evidence type="ECO:0000313" key="1">
    <source>
        <dbReference type="EMBL" id="KAK9239792.1"/>
    </source>
</evidence>
<dbReference type="EMBL" id="MU971344">
    <property type="protein sequence ID" value="KAK9239792.1"/>
    <property type="molecule type" value="Genomic_DNA"/>
</dbReference>
<accession>A0ACC3T798</accession>
<dbReference type="Proteomes" id="UP001433508">
    <property type="component" value="Unassembled WGS sequence"/>
</dbReference>
<evidence type="ECO:0000313" key="2">
    <source>
        <dbReference type="Proteomes" id="UP001433508"/>
    </source>
</evidence>
<protein>
    <submittedName>
        <fullName evidence="1">Uncharacterized protein</fullName>
    </submittedName>
</protein>
<gene>
    <name evidence="1" type="ORF">V1525DRAFT_397663</name>
</gene>
<keyword evidence="2" id="KW-1185">Reference proteome</keyword>
<sequence>MGRRKILIKPLKDERNRSVTFLKRKAGLFKKAHELSVLCSVDIAVIIFGHNKKLYEFTSCDTRQLIERYNYTTPHERKGPADFQKGSEMTDDENENENENSENASPDPPESKQLSSVAVNRSNTPNPHQQSAHLNVSSPGAKSGGHSRSDSHTSVTSQIQSGDRASAMPAVSASMPHLASGTNHIQTSLSDSAGMAAATLASFPGQAFYAFPHRPQPQQSQSSQPQQSQLAQQQAYNFQLGFQFQNGQQFVDTRSRTVPPHVPQFEYQVAPSLAHTSHMRMQYRSKSSASVPEALNVPADADAARQQLLPQPSDRPNMNIEPGRVDTRSSNSPRTQSIDVGSAARNGDWKKLPATSNTPYNLSSVSPPNFIDGSGGMSSSAPSGTNMRPKLKLRIPPDETDPVPNSHVQKAHNAQAPSTDPSTAVSSSPSQENNSAPPLSAAKDVSSPVVLLPPPSPSTYLNASSLGGPGNPFARPASLSGVGASGPSHAFPQATSGAANTNATNISSMPNAREQTPISALPSRYVSDLLPSPSTLYTPADWGLQFSAKNGMLGQDLLPSPLQFHTPVVSSAAQSFARDRSSLGERESDFSGLKKRGWSDEDDGDSPEEKRIKS</sequence>
<organism evidence="1 2">
    <name type="scientific">Lipomyces kononenkoae</name>
    <name type="common">Yeast</name>
    <dbReference type="NCBI Taxonomy" id="34357"/>
    <lineage>
        <taxon>Eukaryota</taxon>
        <taxon>Fungi</taxon>
        <taxon>Dikarya</taxon>
        <taxon>Ascomycota</taxon>
        <taxon>Saccharomycotina</taxon>
        <taxon>Lipomycetes</taxon>
        <taxon>Lipomycetales</taxon>
        <taxon>Lipomycetaceae</taxon>
        <taxon>Lipomyces</taxon>
    </lineage>
</organism>
<proteinExistence type="predicted"/>
<comment type="caution">
    <text evidence="1">The sequence shown here is derived from an EMBL/GenBank/DDBJ whole genome shotgun (WGS) entry which is preliminary data.</text>
</comment>
<reference evidence="2" key="1">
    <citation type="journal article" date="2024" name="Front. Bioeng. Biotechnol.">
        <title>Genome-scale model development and genomic sequencing of the oleaginous clade Lipomyces.</title>
        <authorList>
            <person name="Czajka J.J."/>
            <person name="Han Y."/>
            <person name="Kim J."/>
            <person name="Mondo S.J."/>
            <person name="Hofstad B.A."/>
            <person name="Robles A."/>
            <person name="Haridas S."/>
            <person name="Riley R."/>
            <person name="LaButti K."/>
            <person name="Pangilinan J."/>
            <person name="Andreopoulos W."/>
            <person name="Lipzen A."/>
            <person name="Yan J."/>
            <person name="Wang M."/>
            <person name="Ng V."/>
            <person name="Grigoriev I.V."/>
            <person name="Spatafora J.W."/>
            <person name="Magnuson J.K."/>
            <person name="Baker S.E."/>
            <person name="Pomraning K.R."/>
        </authorList>
    </citation>
    <scope>NUCLEOTIDE SEQUENCE [LARGE SCALE GENOMIC DNA]</scope>
    <source>
        <strain evidence="2">CBS 7786</strain>
    </source>
</reference>